<evidence type="ECO:0000256" key="4">
    <source>
        <dbReference type="ARBA" id="ARBA00022989"/>
    </source>
</evidence>
<feature type="transmembrane region" description="Helical" evidence="6">
    <location>
        <begin position="102"/>
        <end position="127"/>
    </location>
</feature>
<gene>
    <name evidence="8" type="ORF">GA0061074_10788</name>
</gene>
<evidence type="ECO:0000259" key="7">
    <source>
        <dbReference type="Pfam" id="PF02687"/>
    </source>
</evidence>
<dbReference type="InterPro" id="IPR003838">
    <property type="entry name" value="ABC3_permease_C"/>
</dbReference>
<dbReference type="STRING" id="1505725.GA0061074_10788"/>
<dbReference type="InterPro" id="IPR027022">
    <property type="entry name" value="ABC_permease_BceB-typ"/>
</dbReference>
<keyword evidence="4 6" id="KW-1133">Transmembrane helix</keyword>
<dbReference type="Pfam" id="PF02687">
    <property type="entry name" value="FtsX"/>
    <property type="match status" value="1"/>
</dbReference>
<dbReference type="AlphaFoldDB" id="A0A1C4AXU1"/>
<evidence type="ECO:0000256" key="3">
    <source>
        <dbReference type="ARBA" id="ARBA00022692"/>
    </source>
</evidence>
<feature type="transmembrane region" description="Helical" evidence="6">
    <location>
        <begin position="479"/>
        <end position="498"/>
    </location>
</feature>
<feature type="transmembrane region" description="Helical" evidence="6">
    <location>
        <begin position="147"/>
        <end position="169"/>
    </location>
</feature>
<feature type="transmembrane region" description="Helical" evidence="6">
    <location>
        <begin position="200"/>
        <end position="217"/>
    </location>
</feature>
<feature type="transmembrane region" description="Helical" evidence="6">
    <location>
        <begin position="223"/>
        <end position="243"/>
    </location>
</feature>
<reference evidence="9" key="1">
    <citation type="submission" date="2016-08" db="EMBL/GenBank/DDBJ databases">
        <authorList>
            <person name="Varghese N."/>
            <person name="Submissions Spin"/>
        </authorList>
    </citation>
    <scope>NUCLEOTIDE SEQUENCE [LARGE SCALE GENOMIC DNA]</scope>
    <source>
        <strain evidence="9">R-53094</strain>
    </source>
</reference>
<name>A0A1C4AXU1_9LACO</name>
<accession>A0A1C4AXU1</accession>
<dbReference type="InterPro" id="IPR052536">
    <property type="entry name" value="ABC-4_Integral_Memb_Prot"/>
</dbReference>
<feature type="transmembrane region" description="Helical" evidence="6">
    <location>
        <begin position="282"/>
        <end position="304"/>
    </location>
</feature>
<evidence type="ECO:0000256" key="2">
    <source>
        <dbReference type="ARBA" id="ARBA00022475"/>
    </source>
</evidence>
<keyword evidence="9" id="KW-1185">Reference proteome</keyword>
<dbReference type="RefSeq" id="WP_092462830.1">
    <property type="nucleotide sequence ID" value="NZ_BJEE01000006.1"/>
</dbReference>
<dbReference type="PANTHER" id="PTHR46795">
    <property type="entry name" value="ABC TRANSPORTER PERMEASE-RELATED-RELATED"/>
    <property type="match status" value="1"/>
</dbReference>
<proteinExistence type="inferred from homology"/>
<dbReference type="PANTHER" id="PTHR46795:SF3">
    <property type="entry name" value="ABC TRANSPORTER PERMEASE"/>
    <property type="match status" value="1"/>
</dbReference>
<dbReference type="OrthoDB" id="1705903at2"/>
<feature type="transmembrane region" description="Helical" evidence="6">
    <location>
        <begin position="16"/>
        <end position="34"/>
    </location>
</feature>
<evidence type="ECO:0000256" key="5">
    <source>
        <dbReference type="ARBA" id="ARBA00023136"/>
    </source>
</evidence>
<evidence type="ECO:0000313" key="9">
    <source>
        <dbReference type="Proteomes" id="UP000199268"/>
    </source>
</evidence>
<protein>
    <submittedName>
        <fullName evidence="8">Putative ABC transport system permease protein</fullName>
    </submittedName>
</protein>
<dbReference type="Proteomes" id="UP000199268">
    <property type="component" value="Unassembled WGS sequence"/>
</dbReference>
<evidence type="ECO:0000313" key="8">
    <source>
        <dbReference type="EMBL" id="SCB99425.1"/>
    </source>
</evidence>
<dbReference type="PIRSF" id="PIRSF018968">
    <property type="entry name" value="ABC_permease_BceB"/>
    <property type="match status" value="1"/>
</dbReference>
<keyword evidence="3 6" id="KW-0812">Transmembrane</keyword>
<sequence>MFGIALKSLRSKWRDYIVLFVGLIISAAIFYMFSAMASNKAFLESNSFVSQISIIFVIGEILLGIITFVYLNFANAFLLRLRQSDYGLMSMLGASKKQIGSLLLRETLSIGVIATVIGIIFGFALTSLSSSYLIKLLGVELTHWQSISVKSIVITLIFFTVLFLLNGLYNKRRLSKQDTLALLLANKQVNQPKVHQKVDLLFGLIGLALLIGSYILMPKIATLGMAGFVVILVLNVWGTYWFISRTLKMITNWVRQSSFSMRGLRSFINGQLSFRLPDYQRMLSSIAIMFALALGAMSVGQGYYRMLPKLAESNYPVTAVYDTNQVNTDNLKDVTWQQTYHYVKSGNTIYFNGAEFNANKLPARVPSTDGASMHTKWLTGDYIRKTPGSDYTLEGIANQLLNQSYGAKVIVTPSQAQMPANGELQSIKMVKVSDMLANEKALAHNASVEKKVTKSDIEFATGSYAGYQQTKGIFGGVEFMGVFLGIGFLAMLAATLMFKTLSGVADDKQRYRILTMIGTSDAQITRTIATDLGILFGIPMIIGIFDVIFGLKMFAPLMAGEKNIYLGFGPSLVGILGLYLIYYLLTVWMYRRLIKN</sequence>
<keyword evidence="6" id="KW-0813">Transport</keyword>
<feature type="transmembrane region" description="Helical" evidence="6">
    <location>
        <begin position="532"/>
        <end position="551"/>
    </location>
</feature>
<evidence type="ECO:0000256" key="1">
    <source>
        <dbReference type="ARBA" id="ARBA00004651"/>
    </source>
</evidence>
<feature type="transmembrane region" description="Helical" evidence="6">
    <location>
        <begin position="563"/>
        <end position="585"/>
    </location>
</feature>
<comment type="subcellular location">
    <subcellularLocation>
        <location evidence="1 6">Cell membrane</location>
        <topology evidence="1 6">Multi-pass membrane protein</topology>
    </subcellularLocation>
</comment>
<dbReference type="EMBL" id="FMAO01000007">
    <property type="protein sequence ID" value="SCB99425.1"/>
    <property type="molecule type" value="Genomic_DNA"/>
</dbReference>
<feature type="transmembrane region" description="Helical" evidence="6">
    <location>
        <begin position="54"/>
        <end position="81"/>
    </location>
</feature>
<comment type="similarity">
    <text evidence="6">Belongs to the ABC-4 integral membrane protein family.</text>
</comment>
<keyword evidence="5 6" id="KW-0472">Membrane</keyword>
<keyword evidence="2 6" id="KW-1003">Cell membrane</keyword>
<dbReference type="GO" id="GO:0005886">
    <property type="term" value="C:plasma membrane"/>
    <property type="evidence" value="ECO:0007669"/>
    <property type="project" value="UniProtKB-SubCell"/>
</dbReference>
<organism evidence="8 9">
    <name type="scientific">Weissella bombi</name>
    <dbReference type="NCBI Taxonomy" id="1505725"/>
    <lineage>
        <taxon>Bacteria</taxon>
        <taxon>Bacillati</taxon>
        <taxon>Bacillota</taxon>
        <taxon>Bacilli</taxon>
        <taxon>Lactobacillales</taxon>
        <taxon>Lactobacillaceae</taxon>
        <taxon>Weissella</taxon>
    </lineage>
</organism>
<feature type="domain" description="ABC3 transporter permease C-terminal" evidence="7">
    <location>
        <begin position="62"/>
        <end position="177"/>
    </location>
</feature>
<dbReference type="GO" id="GO:0055085">
    <property type="term" value="P:transmembrane transport"/>
    <property type="evidence" value="ECO:0007669"/>
    <property type="project" value="UniProtKB-UniRule"/>
</dbReference>
<evidence type="ECO:0000256" key="6">
    <source>
        <dbReference type="PIRNR" id="PIRNR018968"/>
    </source>
</evidence>